<reference evidence="2 3" key="1">
    <citation type="journal article" date="2020" name="BMC Genomics">
        <title>Intraspecific diversification of the crop wild relative Brassica cretica Lam. using demographic model selection.</title>
        <authorList>
            <person name="Kioukis A."/>
            <person name="Michalopoulou V.A."/>
            <person name="Briers L."/>
            <person name="Pirintsos S."/>
            <person name="Studholme D.J."/>
            <person name="Pavlidis P."/>
            <person name="Sarris P.F."/>
        </authorList>
    </citation>
    <scope>NUCLEOTIDE SEQUENCE [LARGE SCALE GENOMIC DNA]</scope>
    <source>
        <strain evidence="3">cv. PFS-1207/04</strain>
    </source>
</reference>
<comment type="caution">
    <text evidence="2">The sequence shown here is derived from an EMBL/GenBank/DDBJ whole genome shotgun (WGS) entry which is preliminary data.</text>
</comment>
<accession>A0ABQ7E8Y4</accession>
<proteinExistence type="predicted"/>
<evidence type="ECO:0000256" key="1">
    <source>
        <dbReference type="SAM" id="MobiDB-lite"/>
    </source>
</evidence>
<keyword evidence="3" id="KW-1185">Reference proteome</keyword>
<sequence>MLPVTSTRQKEVLKNNPPGSPPTWVGGPLPTRFFSPELKMDLPMDALYGEKCRIYSSGRVTGGGCF</sequence>
<evidence type="ECO:0000313" key="3">
    <source>
        <dbReference type="Proteomes" id="UP000266723"/>
    </source>
</evidence>
<evidence type="ECO:0000313" key="2">
    <source>
        <dbReference type="EMBL" id="KAF3593688.1"/>
    </source>
</evidence>
<name>A0ABQ7E8Y4_BRACR</name>
<gene>
    <name evidence="2" type="ORF">DY000_02026129</name>
</gene>
<dbReference type="Proteomes" id="UP000266723">
    <property type="component" value="Unassembled WGS sequence"/>
</dbReference>
<protein>
    <submittedName>
        <fullName evidence="2">Uncharacterized protein</fullName>
    </submittedName>
</protein>
<feature type="region of interest" description="Disordered" evidence="1">
    <location>
        <begin position="1"/>
        <end position="28"/>
    </location>
</feature>
<dbReference type="EMBL" id="QGKV02000299">
    <property type="protein sequence ID" value="KAF3593688.1"/>
    <property type="molecule type" value="Genomic_DNA"/>
</dbReference>
<organism evidence="2 3">
    <name type="scientific">Brassica cretica</name>
    <name type="common">Mustard</name>
    <dbReference type="NCBI Taxonomy" id="69181"/>
    <lineage>
        <taxon>Eukaryota</taxon>
        <taxon>Viridiplantae</taxon>
        <taxon>Streptophyta</taxon>
        <taxon>Embryophyta</taxon>
        <taxon>Tracheophyta</taxon>
        <taxon>Spermatophyta</taxon>
        <taxon>Magnoliopsida</taxon>
        <taxon>eudicotyledons</taxon>
        <taxon>Gunneridae</taxon>
        <taxon>Pentapetalae</taxon>
        <taxon>rosids</taxon>
        <taxon>malvids</taxon>
        <taxon>Brassicales</taxon>
        <taxon>Brassicaceae</taxon>
        <taxon>Brassiceae</taxon>
        <taxon>Brassica</taxon>
    </lineage>
</organism>